<dbReference type="Pfam" id="PF01576">
    <property type="entry name" value="Myosin_tail_1"/>
    <property type="match status" value="1"/>
</dbReference>
<dbReference type="InterPro" id="IPR014751">
    <property type="entry name" value="XRCC4-like_C"/>
</dbReference>
<dbReference type="Gene3D" id="1.20.5.1160">
    <property type="entry name" value="Vasodilator-stimulated phosphoprotein"/>
    <property type="match status" value="1"/>
</dbReference>
<sequence>MLEDELWREGKGEKNAEFDSLEAAAIAQCQFVMSGSLYRSPSAALYKSPSMSGFPGAPFGSMSVADLGSLTRLEDKIRLLQEDLDSERELRNRIERERADLSVQLIALTDRLEDAEGTTDSQIEANRKREGELQKLRKLLEESQLESEDAMNVLRKKHQDACLDYTEQIEQLHKKNSKYKLDRERQRLQHEVIELTASIDQIQKEKHVAEKAAERFEAQSIELANKVEDLNKHVADLAQQRQKLQIENNDLLKEVHDQKVQLDNLQHVKYQLAQQLEEARRRLEDAERERSQMQAQLHQVQLELDSVRTALDEESSARSEAEHKLALANTEITQWKSKFDAEVVLHHEEVEELRKKMLQKQAEYEEQIEIMLQKVSQLEKAKSRLQSEVEVLIVDLEKAQNTIAILERAKEQLEKTIRIDELNVELEAAQREARAALAELQKMKNLYEKAVEQKEALARENKKLQDELHEAKEALADANRKLHELDLENARLAGEIRDLQTALKESDAARREAENRAQRLAAELQQLRIEMERRLQEKACNFFSNDNRAFLFLEAKLNFSKLEEEMEALRKNMQFEIDRLTAALADAEARMKAEIARLKKKYQAEIAELEMTVDNLNRANIEAQKTIKKQSEQIKVLQASLEDTQRQLQQTLDQYALAQRKVSALSAELEECKVALDNAIRARKQAEVDLDEANVRITDLVSINTNLTAIKNKLETEITTVQADLDETTKELHAADERANRALADAARAVEQLHEEQEHSMKIDALRKSLEEQVKQLQVQIQEAEAAALLGGKRVIAKLETRIRDLETALDEETRRHKETQNALRKKDRRIKEVQMQIDEEHKQFVMAQDTADRLLEKLNIQKRQLGEAESLTMANIQRVRRYQRELEDAEGRADQAESSLHLIRAKHRSSVVTGRSTNASKVYVLEEEQ</sequence>
<dbReference type="GO" id="GO:0016459">
    <property type="term" value="C:myosin complex"/>
    <property type="evidence" value="ECO:0007669"/>
    <property type="project" value="UniProtKB-KW"/>
</dbReference>
<evidence type="ECO:0000256" key="11">
    <source>
        <dbReference type="SAM" id="Coils"/>
    </source>
</evidence>
<evidence type="ECO:0000256" key="10">
    <source>
        <dbReference type="ARBA" id="ARBA00049580"/>
    </source>
</evidence>
<proteinExistence type="inferred from homology"/>
<evidence type="ECO:0000313" key="15">
    <source>
        <dbReference type="WBParaSite" id="TCNE_0001156501-mRNA-1"/>
    </source>
</evidence>
<evidence type="ECO:0000256" key="2">
    <source>
        <dbReference type="ARBA" id="ARBA00008447"/>
    </source>
</evidence>
<name>A0A183USU5_TOXCA</name>
<evidence type="ECO:0000256" key="7">
    <source>
        <dbReference type="ARBA" id="ARBA00023123"/>
    </source>
</evidence>
<dbReference type="EMBL" id="UYWY01020906">
    <property type="protein sequence ID" value="VDM42886.1"/>
    <property type="molecule type" value="Genomic_DNA"/>
</dbReference>
<evidence type="ECO:0000256" key="8">
    <source>
        <dbReference type="ARBA" id="ARBA00023175"/>
    </source>
</evidence>
<reference evidence="13 14" key="2">
    <citation type="submission" date="2018-11" db="EMBL/GenBank/DDBJ databases">
        <authorList>
            <consortium name="Pathogen Informatics"/>
        </authorList>
    </citation>
    <scope>NUCLEOTIDE SEQUENCE [LARGE SCALE GENOMIC DNA]</scope>
</reference>
<keyword evidence="8" id="KW-0505">Motor protein</keyword>
<dbReference type="Gene3D" id="1.20.5.370">
    <property type="match status" value="2"/>
</dbReference>
<gene>
    <name evidence="13" type="ORF">TCNE_LOCUS11565</name>
</gene>
<feature type="domain" description="Myosin tail" evidence="12">
    <location>
        <begin position="72"/>
        <end position="905"/>
    </location>
</feature>
<evidence type="ECO:0000313" key="13">
    <source>
        <dbReference type="EMBL" id="VDM42886.1"/>
    </source>
</evidence>
<dbReference type="PANTHER" id="PTHR46349">
    <property type="entry name" value="CINGULIN-LIKE PROTEIN 1-RELATED"/>
    <property type="match status" value="1"/>
</dbReference>
<dbReference type="Gene3D" id="1.20.5.340">
    <property type="match status" value="1"/>
</dbReference>
<comment type="similarity">
    <text evidence="2">Belongs to the paramyosin family.</text>
</comment>
<evidence type="ECO:0000256" key="1">
    <source>
        <dbReference type="ARBA" id="ARBA00004657"/>
    </source>
</evidence>
<dbReference type="PANTHER" id="PTHR46349:SF6">
    <property type="entry name" value="MYOSIN-6-LIKE"/>
    <property type="match status" value="1"/>
</dbReference>
<dbReference type="GO" id="GO:0030016">
    <property type="term" value="C:myofibril"/>
    <property type="evidence" value="ECO:0007669"/>
    <property type="project" value="UniProtKB-SubCell"/>
</dbReference>
<dbReference type="SUPFAM" id="SSF90257">
    <property type="entry name" value="Myosin rod fragments"/>
    <property type="match status" value="3"/>
</dbReference>
<feature type="coiled-coil region" evidence="11">
    <location>
        <begin position="70"/>
        <end position="907"/>
    </location>
</feature>
<keyword evidence="5" id="KW-0963">Cytoplasm</keyword>
<accession>A0A183USU5</accession>
<protein>
    <recommendedName>
        <fullName evidence="3">Paramyosin</fullName>
    </recommendedName>
</protein>
<dbReference type="Proteomes" id="UP000050794">
    <property type="component" value="Unassembled WGS sequence"/>
</dbReference>
<keyword evidence="14" id="KW-1185">Reference proteome</keyword>
<dbReference type="FunFam" id="1.20.5.340:FF:000035">
    <property type="entry name" value="Paramyosin, long form"/>
    <property type="match status" value="1"/>
</dbReference>
<evidence type="ECO:0000259" key="12">
    <source>
        <dbReference type="Pfam" id="PF01576"/>
    </source>
</evidence>
<evidence type="ECO:0000256" key="4">
    <source>
        <dbReference type="ARBA" id="ARBA00022433"/>
    </source>
</evidence>
<dbReference type="AlphaFoldDB" id="A0A183USU5"/>
<evidence type="ECO:0000256" key="6">
    <source>
        <dbReference type="ARBA" id="ARBA00023054"/>
    </source>
</evidence>
<dbReference type="GO" id="GO:0005923">
    <property type="term" value="C:bicellular tight junction"/>
    <property type="evidence" value="ECO:0007669"/>
    <property type="project" value="TreeGrafter"/>
</dbReference>
<comment type="function">
    <text evidence="10">Paramyosin is a major structural component of many thick filaments isolated from invertebrate muscles.</text>
</comment>
<dbReference type="GO" id="GO:0032982">
    <property type="term" value="C:myosin filament"/>
    <property type="evidence" value="ECO:0007669"/>
    <property type="project" value="UniProtKB-KW"/>
</dbReference>
<organism evidence="14 15">
    <name type="scientific">Toxocara canis</name>
    <name type="common">Canine roundworm</name>
    <dbReference type="NCBI Taxonomy" id="6265"/>
    <lineage>
        <taxon>Eukaryota</taxon>
        <taxon>Metazoa</taxon>
        <taxon>Ecdysozoa</taxon>
        <taxon>Nematoda</taxon>
        <taxon>Chromadorea</taxon>
        <taxon>Rhabditida</taxon>
        <taxon>Spirurina</taxon>
        <taxon>Ascaridomorpha</taxon>
        <taxon>Ascaridoidea</taxon>
        <taxon>Toxocaridae</taxon>
        <taxon>Toxocara</taxon>
    </lineage>
</organism>
<dbReference type="WBParaSite" id="TCNE_0001156501-mRNA-1">
    <property type="protein sequence ID" value="TCNE_0001156501-mRNA-1"/>
    <property type="gene ID" value="TCNE_0001156501"/>
</dbReference>
<comment type="subcellular location">
    <subcellularLocation>
        <location evidence="1">Cytoplasm</location>
        <location evidence="1">Myofibril</location>
    </subcellularLocation>
</comment>
<keyword evidence="7" id="KW-0518">Myosin</keyword>
<dbReference type="GO" id="GO:0030239">
    <property type="term" value="P:myofibril assembly"/>
    <property type="evidence" value="ECO:0007669"/>
    <property type="project" value="UniProtKB-ARBA"/>
</dbReference>
<dbReference type="InterPro" id="IPR002928">
    <property type="entry name" value="Myosin_tail"/>
</dbReference>
<evidence type="ECO:0000256" key="3">
    <source>
        <dbReference type="ARBA" id="ARBA00018623"/>
    </source>
</evidence>
<reference evidence="15" key="1">
    <citation type="submission" date="2016-06" db="UniProtKB">
        <authorList>
            <consortium name="WormBaseParasite"/>
        </authorList>
    </citation>
    <scope>IDENTIFICATION</scope>
</reference>
<evidence type="ECO:0000313" key="14">
    <source>
        <dbReference type="Proteomes" id="UP000050794"/>
    </source>
</evidence>
<keyword evidence="6 11" id="KW-0175">Coiled coil</keyword>
<keyword evidence="4" id="KW-0787">Thick filament</keyword>
<keyword evidence="9" id="KW-0514">Muscle protein</keyword>
<evidence type="ECO:0000256" key="9">
    <source>
        <dbReference type="ARBA" id="ARBA00023179"/>
    </source>
</evidence>
<evidence type="ECO:0000256" key="5">
    <source>
        <dbReference type="ARBA" id="ARBA00022490"/>
    </source>
</evidence>